<dbReference type="Gene3D" id="3.90.1010.10">
    <property type="match status" value="1"/>
</dbReference>
<reference evidence="9" key="1">
    <citation type="journal article" date="2014" name="Int. J. Syst. Evol. Microbiol.">
        <title>Complete genome sequence of Corynebacterium casei LMG S-19264T (=DSM 44701T), isolated from a smear-ripened cheese.</title>
        <authorList>
            <consortium name="US DOE Joint Genome Institute (JGI-PGF)"/>
            <person name="Walter F."/>
            <person name="Albersmeier A."/>
            <person name="Kalinowski J."/>
            <person name="Ruckert C."/>
        </authorList>
    </citation>
    <scope>NUCLEOTIDE SEQUENCE</scope>
    <source>
        <strain evidence="9">KCTC 42731</strain>
    </source>
</reference>
<evidence type="ECO:0000256" key="1">
    <source>
        <dbReference type="ARBA" id="ARBA00001933"/>
    </source>
</evidence>
<dbReference type="EC" id="2.8.1.7" evidence="3"/>
<evidence type="ECO:0000259" key="8">
    <source>
        <dbReference type="Pfam" id="PF02657"/>
    </source>
</evidence>
<evidence type="ECO:0000313" key="9">
    <source>
        <dbReference type="EMBL" id="GHF96544.1"/>
    </source>
</evidence>
<dbReference type="Pfam" id="PF00266">
    <property type="entry name" value="Aminotran_5"/>
    <property type="match status" value="1"/>
</dbReference>
<dbReference type="Proteomes" id="UP000623842">
    <property type="component" value="Unassembled WGS sequence"/>
</dbReference>
<evidence type="ECO:0000256" key="2">
    <source>
        <dbReference type="ARBA" id="ARBA00010447"/>
    </source>
</evidence>
<dbReference type="AlphaFoldDB" id="A0A919BKN8"/>
<comment type="catalytic activity">
    <reaction evidence="6">
        <text>(sulfur carrier)-H + L-cysteine = (sulfur carrier)-SH + L-alanine</text>
        <dbReference type="Rhea" id="RHEA:43892"/>
        <dbReference type="Rhea" id="RHEA-COMP:14737"/>
        <dbReference type="Rhea" id="RHEA-COMP:14739"/>
        <dbReference type="ChEBI" id="CHEBI:29917"/>
        <dbReference type="ChEBI" id="CHEBI:35235"/>
        <dbReference type="ChEBI" id="CHEBI:57972"/>
        <dbReference type="ChEBI" id="CHEBI:64428"/>
        <dbReference type="EC" id="2.8.1.7"/>
    </reaction>
</comment>
<dbReference type="InterPro" id="IPR003808">
    <property type="entry name" value="Fe-S_metab-assoc_dom"/>
</dbReference>
<dbReference type="InterPro" id="IPR015422">
    <property type="entry name" value="PyrdxlP-dep_Trfase_small"/>
</dbReference>
<dbReference type="GO" id="GO:0030170">
    <property type="term" value="F:pyridoxal phosphate binding"/>
    <property type="evidence" value="ECO:0007669"/>
    <property type="project" value="InterPro"/>
</dbReference>
<dbReference type="SUPFAM" id="SSF82649">
    <property type="entry name" value="SufE/NifU"/>
    <property type="match status" value="1"/>
</dbReference>
<evidence type="ECO:0000256" key="6">
    <source>
        <dbReference type="ARBA" id="ARBA00050776"/>
    </source>
</evidence>
<dbReference type="CDD" id="cd06453">
    <property type="entry name" value="SufS_like"/>
    <property type="match status" value="1"/>
</dbReference>
<dbReference type="GO" id="GO:0006534">
    <property type="term" value="P:cysteine metabolic process"/>
    <property type="evidence" value="ECO:0007669"/>
    <property type="project" value="InterPro"/>
</dbReference>
<dbReference type="GO" id="GO:0031071">
    <property type="term" value="F:cysteine desulfurase activity"/>
    <property type="evidence" value="ECO:0007669"/>
    <property type="project" value="UniProtKB-EC"/>
</dbReference>
<dbReference type="Gene3D" id="3.40.640.10">
    <property type="entry name" value="Type I PLP-dependent aspartate aminotransferase-like (Major domain)"/>
    <property type="match status" value="1"/>
</dbReference>
<keyword evidence="10" id="KW-1185">Reference proteome</keyword>
<name>A0A919BKN8_9GAMM</name>
<comment type="similarity">
    <text evidence="2">Belongs to the class-V pyridoxal-phosphate-dependent aminotransferase family. Csd subfamily.</text>
</comment>
<keyword evidence="5" id="KW-0663">Pyridoxal phosphate</keyword>
<comment type="caution">
    <text evidence="9">The sequence shown here is derived from an EMBL/GenBank/DDBJ whole genome shotgun (WGS) entry which is preliminary data.</text>
</comment>
<evidence type="ECO:0000256" key="4">
    <source>
        <dbReference type="ARBA" id="ARBA00022679"/>
    </source>
</evidence>
<evidence type="ECO:0000256" key="5">
    <source>
        <dbReference type="ARBA" id="ARBA00022898"/>
    </source>
</evidence>
<dbReference type="InterPro" id="IPR015421">
    <property type="entry name" value="PyrdxlP-dep_Trfase_major"/>
</dbReference>
<dbReference type="SUPFAM" id="SSF53383">
    <property type="entry name" value="PLP-dependent transferases"/>
    <property type="match status" value="1"/>
</dbReference>
<gene>
    <name evidence="9" type="ORF">GCM10017161_26130</name>
</gene>
<feature type="domain" description="Aminotransferase class V" evidence="7">
    <location>
        <begin position="23"/>
        <end position="390"/>
    </location>
</feature>
<dbReference type="PANTHER" id="PTHR43586">
    <property type="entry name" value="CYSTEINE DESULFURASE"/>
    <property type="match status" value="1"/>
</dbReference>
<dbReference type="InterPro" id="IPR010970">
    <property type="entry name" value="Cys_dSase_SufS"/>
</dbReference>
<reference evidence="9" key="2">
    <citation type="submission" date="2020-09" db="EMBL/GenBank/DDBJ databases">
        <authorList>
            <person name="Sun Q."/>
            <person name="Kim S."/>
        </authorList>
    </citation>
    <scope>NUCLEOTIDE SEQUENCE</scope>
    <source>
        <strain evidence="9">KCTC 42731</strain>
    </source>
</reference>
<dbReference type="EMBL" id="BNCK01000005">
    <property type="protein sequence ID" value="GHF96544.1"/>
    <property type="molecule type" value="Genomic_DNA"/>
</dbReference>
<evidence type="ECO:0000256" key="3">
    <source>
        <dbReference type="ARBA" id="ARBA00012239"/>
    </source>
</evidence>
<dbReference type="NCBIfam" id="TIGR01979">
    <property type="entry name" value="sufS"/>
    <property type="match status" value="1"/>
</dbReference>
<accession>A0A919BKN8</accession>
<organism evidence="9 10">
    <name type="scientific">Thalassotalea marina</name>
    <dbReference type="NCBI Taxonomy" id="1673741"/>
    <lineage>
        <taxon>Bacteria</taxon>
        <taxon>Pseudomonadati</taxon>
        <taxon>Pseudomonadota</taxon>
        <taxon>Gammaproteobacteria</taxon>
        <taxon>Alteromonadales</taxon>
        <taxon>Colwelliaceae</taxon>
        <taxon>Thalassotalea</taxon>
    </lineage>
</organism>
<evidence type="ECO:0000259" key="7">
    <source>
        <dbReference type="Pfam" id="PF00266"/>
    </source>
</evidence>
<evidence type="ECO:0000313" key="10">
    <source>
        <dbReference type="Proteomes" id="UP000623842"/>
    </source>
</evidence>
<protein>
    <recommendedName>
        <fullName evidence="3">cysteine desulfurase</fullName>
        <ecNumber evidence="3">2.8.1.7</ecNumber>
    </recommendedName>
</protein>
<dbReference type="RefSeq" id="WP_189771292.1">
    <property type="nucleotide sequence ID" value="NZ_BNCK01000005.1"/>
</dbReference>
<keyword evidence="4" id="KW-0808">Transferase</keyword>
<dbReference type="Gene3D" id="3.90.1150.10">
    <property type="entry name" value="Aspartate Aminotransferase, domain 1"/>
    <property type="match status" value="1"/>
</dbReference>
<comment type="cofactor">
    <cofactor evidence="1">
        <name>pyridoxal 5'-phosphate</name>
        <dbReference type="ChEBI" id="CHEBI:597326"/>
    </cofactor>
</comment>
<dbReference type="InterPro" id="IPR015424">
    <property type="entry name" value="PyrdxlP-dep_Trfase"/>
</dbReference>
<sequence>MQDNYLRQHFPIMSAKVNGKSLIYFDNAATTQKPQSVIELSNHVYSAINANVHRAAHALAATATAKYEHSRRVIQSFIHAKNDEEVIFTSGTTESINLVADSWGRHFLTSEDEVLITHAEHHANIVPWQQLCEHTGATLKIVPLNKFGLIDVEAFQANLSEKTKLVAFHHISNVVGKVNPIKQLTALAKKVGSLVLIDAAQSVAHCELNVQDIDCDFLVFSMHKAFGPTGVGVLYGKKEILEKMPPYKTGGEMIKRVSLTQGTTFNKLPFKFEPGTPNIAGVIASAEAIEFIRDNCEHIYHQPLVSYLYDSLCSIDEVNILFDGCPDVGIFSFTINGHHQQDIAAFFDANGIALRVGHHCAMPLMEYLNIDGCIRASISAYNTRQEVDTFVRLLKAFLKHDSALSEKVTAVQDVQQSIVELFNNCKGWDERHRQIMLLSKRLVRMPSEKRIEDNLIEGCESKAWLTVTEQGDGKINVEADSDAKIIRGLLYIVLVAINGKKSSEVENFDFNCYFEKLGLLQHLSPSRGNGLLAIVDKIKSSVKTS</sequence>
<dbReference type="InterPro" id="IPR000192">
    <property type="entry name" value="Aminotrans_V_dom"/>
</dbReference>
<proteinExistence type="inferred from homology"/>
<feature type="domain" description="Fe-S metabolism associated" evidence="8">
    <location>
        <begin position="420"/>
        <end position="540"/>
    </location>
</feature>
<dbReference type="Pfam" id="PF02657">
    <property type="entry name" value="SufE"/>
    <property type="match status" value="1"/>
</dbReference>
<dbReference type="PANTHER" id="PTHR43586:SF8">
    <property type="entry name" value="CYSTEINE DESULFURASE 1, CHLOROPLASTIC"/>
    <property type="match status" value="1"/>
</dbReference>